<keyword evidence="4" id="KW-1185">Reference proteome</keyword>
<comment type="similarity">
    <text evidence="1">Belongs to the heat shock protein 70 family.</text>
</comment>
<dbReference type="InterPro" id="IPR029047">
    <property type="entry name" value="HSP70_peptide-bd_sf"/>
</dbReference>
<reference evidence="5" key="1">
    <citation type="submission" date="2022-11" db="UniProtKB">
        <authorList>
            <consortium name="WormBaseParasite"/>
        </authorList>
    </citation>
    <scope>IDENTIFICATION</scope>
</reference>
<evidence type="ECO:0000256" key="1">
    <source>
        <dbReference type="ARBA" id="ARBA00007381"/>
    </source>
</evidence>
<dbReference type="WBParaSite" id="PSU_v2.g6676.t1">
    <property type="protein sequence ID" value="PSU_v2.g6676.t1"/>
    <property type="gene ID" value="PSU_v2.g6676"/>
</dbReference>
<proteinExistence type="inferred from homology"/>
<accession>A0A914Z463</accession>
<dbReference type="Proteomes" id="UP000887577">
    <property type="component" value="Unplaced"/>
</dbReference>
<dbReference type="SUPFAM" id="SSF100920">
    <property type="entry name" value="Heat shock protein 70kD (HSP70), peptide-binding domain"/>
    <property type="match status" value="1"/>
</dbReference>
<dbReference type="AlphaFoldDB" id="A0A914Z463"/>
<evidence type="ECO:0000313" key="4">
    <source>
        <dbReference type="Proteomes" id="UP000887577"/>
    </source>
</evidence>
<dbReference type="Pfam" id="PF00012">
    <property type="entry name" value="HSP70"/>
    <property type="match status" value="2"/>
</dbReference>
<dbReference type="InterPro" id="IPR043129">
    <property type="entry name" value="ATPase_NBD"/>
</dbReference>
<protein>
    <submittedName>
        <fullName evidence="5">Heat shock protein 70</fullName>
    </submittedName>
</protein>
<dbReference type="SUPFAM" id="SSF53067">
    <property type="entry name" value="Actin-like ATPase domain"/>
    <property type="match status" value="2"/>
</dbReference>
<dbReference type="InterPro" id="IPR013126">
    <property type="entry name" value="Hsp_70_fam"/>
</dbReference>
<dbReference type="Gene3D" id="2.60.34.10">
    <property type="entry name" value="Substrate Binding Domain Of DNAk, Chain A, domain 1"/>
    <property type="match status" value="1"/>
</dbReference>
<dbReference type="Gene3D" id="3.30.30.30">
    <property type="match status" value="1"/>
</dbReference>
<dbReference type="PANTHER" id="PTHR19375">
    <property type="entry name" value="HEAT SHOCK PROTEIN 70KDA"/>
    <property type="match status" value="1"/>
</dbReference>
<keyword evidence="2" id="KW-0547">Nucleotide-binding</keyword>
<dbReference type="Gene3D" id="3.30.420.40">
    <property type="match status" value="2"/>
</dbReference>
<name>A0A914Z463_9BILA</name>
<dbReference type="GO" id="GO:0140662">
    <property type="term" value="F:ATP-dependent protein folding chaperone"/>
    <property type="evidence" value="ECO:0007669"/>
    <property type="project" value="InterPro"/>
</dbReference>
<dbReference type="GO" id="GO:0005524">
    <property type="term" value="F:ATP binding"/>
    <property type="evidence" value="ECO:0007669"/>
    <property type="project" value="UniProtKB-KW"/>
</dbReference>
<organism evidence="4 5">
    <name type="scientific">Panagrolaimus superbus</name>
    <dbReference type="NCBI Taxonomy" id="310955"/>
    <lineage>
        <taxon>Eukaryota</taxon>
        <taxon>Metazoa</taxon>
        <taxon>Ecdysozoa</taxon>
        <taxon>Nematoda</taxon>
        <taxon>Chromadorea</taxon>
        <taxon>Rhabditida</taxon>
        <taxon>Tylenchina</taxon>
        <taxon>Panagrolaimomorpha</taxon>
        <taxon>Panagrolaimoidea</taxon>
        <taxon>Panagrolaimidae</taxon>
        <taxon>Panagrolaimus</taxon>
    </lineage>
</organism>
<dbReference type="Gene3D" id="3.90.640.10">
    <property type="entry name" value="Actin, Chain A, domain 4"/>
    <property type="match status" value="1"/>
</dbReference>
<evidence type="ECO:0000256" key="3">
    <source>
        <dbReference type="ARBA" id="ARBA00022840"/>
    </source>
</evidence>
<dbReference type="PRINTS" id="PR00301">
    <property type="entry name" value="HEATSHOCK70"/>
</dbReference>
<evidence type="ECO:0000313" key="5">
    <source>
        <dbReference type="WBParaSite" id="PSU_v2.g6676.t1"/>
    </source>
</evidence>
<keyword evidence="3" id="KW-0067">ATP-binding</keyword>
<sequence length="407" mass="46455">MIGVEVFENYKQNFKKIFDNNLSDENEKVLTVKTSIDNQKRCEIALYEGLSNNIEENVYIGSVNISDLPPGKAGDIKVDVRFKINKNGILSVTAGHNNNYIEYFNTSLKTSSSEYENTLENDISDKNDKKDINAIGIDFGNTTCLAGVKQKHGFEIVALENTGERELLSYVGYDEKHVKCGKIVITRMPWHSQSSVYDIKKIVGKNFEDIEIDESWPFKIINTNSKVKIQLQNCNEEMIMKDTEEILAELLKDIKKKCEEFQGKQLSEAVITVPLSFNKTQKEAIKKASLIAEWATVHLLPDPFAAYYGYLSINPSLKNGTILIFDLGGTSLEMCILKCFDDKINILSIYSNPKIGGKNFDEILKNYIEECINREYMDSKLNTSKRYKLNRDSQKIKKDFVLQNKFE</sequence>
<evidence type="ECO:0000256" key="2">
    <source>
        <dbReference type="ARBA" id="ARBA00022741"/>
    </source>
</evidence>